<dbReference type="PANTHER" id="PTHR42749">
    <property type="entry name" value="CELL SHAPE-DETERMINING PROTEIN MREB"/>
    <property type="match status" value="1"/>
</dbReference>
<dbReference type="Proteomes" id="UP000214939">
    <property type="component" value="Unassembled WGS sequence"/>
</dbReference>
<feature type="non-terminal residue" evidence="1">
    <location>
        <position position="1"/>
    </location>
</feature>
<sequence length="70" mass="7368">EDLIQDPLTGFIYAFDDMLARHNASWADLAAVVTVGGGANIPLVTQRLSFHTRRPVLTASQPGCAAAMGA</sequence>
<dbReference type="InterPro" id="IPR043129">
    <property type="entry name" value="ATPase_NBD"/>
</dbReference>
<proteinExistence type="predicted"/>
<accession>A0AA44MR34</accession>
<feature type="non-terminal residue" evidence="1">
    <location>
        <position position="70"/>
    </location>
</feature>
<comment type="caution">
    <text evidence="1">The sequence shown here is derived from an EMBL/GenBank/DDBJ whole genome shotgun (WGS) entry which is preliminary data.</text>
</comment>
<reference evidence="1 2" key="1">
    <citation type="submission" date="2017-07" db="EMBL/GenBank/DDBJ databases">
        <title>Invasive disease caused simultaneously by more than one serotype of Streptococcus pneumoniae, South Africa.</title>
        <authorList>
            <person name="Ndlangisa K."/>
            <person name="Du Plessis M."/>
            <person name="Von Gottberg A."/>
        </authorList>
    </citation>
    <scope>NUCLEOTIDE SEQUENCE [LARGE SCALE GENOMIC DNA]</scope>
    <source>
        <strain evidence="1 2">8227-15B</strain>
    </source>
</reference>
<name>A0AA44MR34_STREE</name>
<gene>
    <name evidence="1" type="ORF">A5N45_13475</name>
</gene>
<organism evidence="1 2">
    <name type="scientific">Streptococcus pneumoniae</name>
    <dbReference type="NCBI Taxonomy" id="1313"/>
    <lineage>
        <taxon>Bacteria</taxon>
        <taxon>Bacillati</taxon>
        <taxon>Bacillota</taxon>
        <taxon>Bacilli</taxon>
        <taxon>Lactobacillales</taxon>
        <taxon>Streptococcaceae</taxon>
        <taxon>Streptococcus</taxon>
    </lineage>
</organism>
<dbReference type="EMBL" id="NNBW01000606">
    <property type="protein sequence ID" value="OYL17691.1"/>
    <property type="molecule type" value="Genomic_DNA"/>
</dbReference>
<dbReference type="Gene3D" id="3.30.420.40">
    <property type="match status" value="1"/>
</dbReference>
<dbReference type="AlphaFoldDB" id="A0AA44MR34"/>
<dbReference type="PANTHER" id="PTHR42749:SF1">
    <property type="entry name" value="CELL SHAPE-DETERMINING PROTEIN MREB"/>
    <property type="match status" value="1"/>
</dbReference>
<protein>
    <submittedName>
        <fullName evidence="1">Uncharacterized protein</fullName>
    </submittedName>
</protein>
<evidence type="ECO:0000313" key="2">
    <source>
        <dbReference type="Proteomes" id="UP000214939"/>
    </source>
</evidence>
<evidence type="ECO:0000313" key="1">
    <source>
        <dbReference type="EMBL" id="OYL17691.1"/>
    </source>
</evidence>
<dbReference type="SUPFAM" id="SSF53067">
    <property type="entry name" value="Actin-like ATPase domain"/>
    <property type="match status" value="1"/>
</dbReference>